<proteinExistence type="predicted"/>
<evidence type="ECO:0000256" key="1">
    <source>
        <dbReference type="SAM" id="SignalP"/>
    </source>
</evidence>
<reference evidence="2 3" key="1">
    <citation type="submission" date="2019-06" db="EMBL/GenBank/DDBJ databases">
        <authorList>
            <person name="Rodrigo-Torres L."/>
            <person name="Arahal R. D."/>
            <person name="Lucena T."/>
        </authorList>
    </citation>
    <scope>NUCLEOTIDE SEQUENCE [LARGE SCALE GENOMIC DNA]</scope>
    <source>
        <strain evidence="2 3">SB0023/3</strain>
    </source>
</reference>
<keyword evidence="1" id="KW-0732">Signal</keyword>
<accession>A0A509EFG2</accession>
<organism evidence="2 3">
    <name type="scientific">Methylobacterium symbioticum</name>
    <dbReference type="NCBI Taxonomy" id="2584084"/>
    <lineage>
        <taxon>Bacteria</taxon>
        <taxon>Pseudomonadati</taxon>
        <taxon>Pseudomonadota</taxon>
        <taxon>Alphaproteobacteria</taxon>
        <taxon>Hyphomicrobiales</taxon>
        <taxon>Methylobacteriaceae</taxon>
        <taxon>Methylobacterium</taxon>
    </lineage>
</organism>
<sequence>MLGIHGFLAARAALLIVAALAASGSVAHAQPRAGSPNARGTFVEPANAPHRHCSGSCLKSGTLRWFCKPHQTCSLDCGTAPPHMHCHDPTR</sequence>
<gene>
    <name evidence="2" type="ORF">MET9862_03505</name>
</gene>
<dbReference type="AlphaFoldDB" id="A0A509EFG2"/>
<evidence type="ECO:0000313" key="3">
    <source>
        <dbReference type="Proteomes" id="UP000410984"/>
    </source>
</evidence>
<protein>
    <submittedName>
        <fullName evidence="2">Uncharacterized protein</fullName>
    </submittedName>
</protein>
<feature type="chain" id="PRO_5021449809" evidence="1">
    <location>
        <begin position="30"/>
        <end position="91"/>
    </location>
</feature>
<dbReference type="EMBL" id="CABFPH010000053">
    <property type="protein sequence ID" value="VUD72898.1"/>
    <property type="molecule type" value="Genomic_DNA"/>
</dbReference>
<name>A0A509EFG2_9HYPH</name>
<evidence type="ECO:0000313" key="2">
    <source>
        <dbReference type="EMBL" id="VUD72898.1"/>
    </source>
</evidence>
<feature type="signal peptide" evidence="1">
    <location>
        <begin position="1"/>
        <end position="29"/>
    </location>
</feature>
<dbReference type="Proteomes" id="UP000410984">
    <property type="component" value="Unassembled WGS sequence"/>
</dbReference>
<keyword evidence="3" id="KW-1185">Reference proteome</keyword>